<dbReference type="GO" id="GO:0032299">
    <property type="term" value="C:ribonuclease H2 complex"/>
    <property type="evidence" value="ECO:0007669"/>
    <property type="project" value="InterPro"/>
</dbReference>
<dbReference type="Pfam" id="PF08615">
    <property type="entry name" value="RNase_H2_suC"/>
    <property type="match status" value="1"/>
</dbReference>
<gene>
    <name evidence="1" type="primary">Rnaseh2c</name>
    <name evidence="1" type="ORF">XIPELE_R14882</name>
</gene>
<protein>
    <submittedName>
        <fullName evidence="1">RNH2C Ribonuclease</fullName>
    </submittedName>
</protein>
<dbReference type="PANTHER" id="PTHR47063:SF1">
    <property type="entry name" value="RIBONUCLEASE H2 SUBUNIT C"/>
    <property type="match status" value="1"/>
</dbReference>
<feature type="non-terminal residue" evidence="1">
    <location>
        <position position="1"/>
    </location>
</feature>
<dbReference type="Gene3D" id="2.40.128.680">
    <property type="match status" value="1"/>
</dbReference>
<accession>A0A7L3PUQ0</accession>
<dbReference type="AlphaFoldDB" id="A0A7L3PUQ0"/>
<keyword evidence="2" id="KW-1185">Reference proteome</keyword>
<feature type="non-terminal residue" evidence="1">
    <location>
        <position position="118"/>
    </location>
</feature>
<dbReference type="InterPro" id="IPR052863">
    <property type="entry name" value="RNase_H2_subunit_C"/>
</dbReference>
<evidence type="ECO:0000313" key="1">
    <source>
        <dbReference type="EMBL" id="NXU93230.1"/>
    </source>
</evidence>
<evidence type="ECO:0000313" key="2">
    <source>
        <dbReference type="Proteomes" id="UP000551443"/>
    </source>
</evidence>
<dbReference type="EMBL" id="VZUH01077672">
    <property type="protein sequence ID" value="NXU93230.1"/>
    <property type="molecule type" value="Genomic_DNA"/>
</dbReference>
<proteinExistence type="predicted"/>
<dbReference type="Proteomes" id="UP000551443">
    <property type="component" value="Unassembled WGS sequence"/>
</dbReference>
<dbReference type="GO" id="GO:0006401">
    <property type="term" value="P:RNA catabolic process"/>
    <property type="evidence" value="ECO:0007669"/>
    <property type="project" value="InterPro"/>
</dbReference>
<sequence>PAPIPAQLLPCRVRHDGPAPVAAFMRVRTGPDGELWASFRGRRLGGRDLPLPPGYRGVLLRGGEPGEPPLCDLGDPQPRWVSVWGSFETIRDWGADAAPAPGRGLARALQWGTLAREV</sequence>
<organism evidence="1 2">
    <name type="scientific">Xiphorhynchus elegans</name>
    <name type="common">elegant woodcreeper</name>
    <dbReference type="NCBI Taxonomy" id="269412"/>
    <lineage>
        <taxon>Eukaryota</taxon>
        <taxon>Metazoa</taxon>
        <taxon>Chordata</taxon>
        <taxon>Craniata</taxon>
        <taxon>Vertebrata</taxon>
        <taxon>Euteleostomi</taxon>
        <taxon>Archelosauria</taxon>
        <taxon>Archosauria</taxon>
        <taxon>Dinosauria</taxon>
        <taxon>Saurischia</taxon>
        <taxon>Theropoda</taxon>
        <taxon>Coelurosauria</taxon>
        <taxon>Aves</taxon>
        <taxon>Neognathae</taxon>
        <taxon>Neoaves</taxon>
        <taxon>Telluraves</taxon>
        <taxon>Australaves</taxon>
        <taxon>Passeriformes</taxon>
        <taxon>Dendrocolaptidae</taxon>
        <taxon>Xiphorhynchus</taxon>
    </lineage>
</organism>
<dbReference type="CDD" id="cd09271">
    <property type="entry name" value="RNase_H2-C"/>
    <property type="match status" value="1"/>
</dbReference>
<dbReference type="InterPro" id="IPR013924">
    <property type="entry name" value="RNase_H2_suC"/>
</dbReference>
<reference evidence="1 2" key="1">
    <citation type="submission" date="2019-09" db="EMBL/GenBank/DDBJ databases">
        <title>Bird 10,000 Genomes (B10K) Project - Family phase.</title>
        <authorList>
            <person name="Zhang G."/>
        </authorList>
    </citation>
    <scope>NUCLEOTIDE SEQUENCE [LARGE SCALE GENOMIC DNA]</scope>
    <source>
        <strain evidence="1">OUT-0059</strain>
        <tissue evidence="1">Muscle</tissue>
    </source>
</reference>
<name>A0A7L3PUQ0_9DEND</name>
<comment type="caution">
    <text evidence="1">The sequence shown here is derived from an EMBL/GenBank/DDBJ whole genome shotgun (WGS) entry which is preliminary data.</text>
</comment>
<dbReference type="PANTHER" id="PTHR47063">
    <property type="entry name" value="RIBONUCLEASE H2 SUBUNIT C"/>
    <property type="match status" value="1"/>
</dbReference>